<dbReference type="PANTHER" id="PTHR14146">
    <property type="entry name" value="EXOCYST COMPLEX COMPONENT 4"/>
    <property type="match status" value="1"/>
</dbReference>
<keyword evidence="3 4" id="KW-0653">Protein transport</keyword>
<feature type="domain" description="Exocyst complex component Sec8 middle helical bundle" evidence="6">
    <location>
        <begin position="319"/>
        <end position="596"/>
    </location>
</feature>
<dbReference type="GO" id="GO:0000145">
    <property type="term" value="C:exocyst"/>
    <property type="evidence" value="ECO:0007669"/>
    <property type="project" value="UniProtKB-UniRule"/>
</dbReference>
<feature type="domain" description="Exocyst complex component Sec8 N-terminal" evidence="5">
    <location>
        <begin position="28"/>
        <end position="168"/>
    </location>
</feature>
<protein>
    <recommendedName>
        <fullName evidence="4">Exocyst complex component Sec8</fullName>
    </recommendedName>
</protein>
<dbReference type="CGD" id="CAL0000161964">
    <property type="gene designation" value="Cd36_60730"/>
</dbReference>
<dbReference type="KEGG" id="cdu:CD36_60730"/>
<keyword evidence="2 4" id="KW-0268">Exocytosis</keyword>
<gene>
    <name evidence="7" type="ordered locus">Cd36_60730</name>
    <name evidence="8" type="ORF">CD36_60730</name>
</gene>
<dbReference type="Pfam" id="PF20652">
    <property type="entry name" value="Sec8_C"/>
    <property type="match status" value="1"/>
</dbReference>
<dbReference type="RefSeq" id="XP_002420871.1">
    <property type="nucleotide sequence ID" value="XM_002420826.1"/>
</dbReference>
<dbReference type="AlphaFoldDB" id="B9WIF9"/>
<evidence type="ECO:0000313" key="8">
    <source>
        <dbReference type="EMBL" id="CAX41024.1"/>
    </source>
</evidence>
<evidence type="ECO:0000259" key="6">
    <source>
        <dbReference type="Pfam" id="PF20652"/>
    </source>
</evidence>
<dbReference type="GO" id="GO:0006893">
    <property type="term" value="P:Golgi to plasma membrane transport"/>
    <property type="evidence" value="ECO:0007669"/>
    <property type="project" value="TreeGrafter"/>
</dbReference>
<dbReference type="GO" id="GO:0006904">
    <property type="term" value="P:vesicle docking involved in exocytosis"/>
    <property type="evidence" value="ECO:0007669"/>
    <property type="project" value="InterPro"/>
</dbReference>
<dbReference type="Proteomes" id="UP000002605">
    <property type="component" value="Chromosome 6"/>
</dbReference>
<accession>B9WIF9</accession>
<evidence type="ECO:0000313" key="7">
    <source>
        <dbReference type="CGD" id="CAL0000161964"/>
    </source>
</evidence>
<organism evidence="8 9">
    <name type="scientific">Candida dubliniensis (strain CD36 / ATCC MYA-646 / CBS 7987 / NCPF 3949 / NRRL Y-17841)</name>
    <name type="common">Yeast</name>
    <dbReference type="NCBI Taxonomy" id="573826"/>
    <lineage>
        <taxon>Eukaryota</taxon>
        <taxon>Fungi</taxon>
        <taxon>Dikarya</taxon>
        <taxon>Ascomycota</taxon>
        <taxon>Saccharomycotina</taxon>
        <taxon>Pichiomycetes</taxon>
        <taxon>Debaryomycetaceae</taxon>
        <taxon>Candida/Lodderomyces clade</taxon>
        <taxon>Candida</taxon>
    </lineage>
</organism>
<dbReference type="PANTHER" id="PTHR14146:SF0">
    <property type="entry name" value="EXOCYST COMPLEX COMPONENT 4"/>
    <property type="match status" value="1"/>
</dbReference>
<evidence type="ECO:0000256" key="3">
    <source>
        <dbReference type="ARBA" id="ARBA00022927"/>
    </source>
</evidence>
<dbReference type="Pfam" id="PF04048">
    <property type="entry name" value="Sec8_N"/>
    <property type="match status" value="1"/>
</dbReference>
<evidence type="ECO:0000313" key="9">
    <source>
        <dbReference type="Proteomes" id="UP000002605"/>
    </source>
</evidence>
<dbReference type="GO" id="GO:0015031">
    <property type="term" value="P:protein transport"/>
    <property type="evidence" value="ECO:0007669"/>
    <property type="project" value="UniProtKB-KW"/>
</dbReference>
<evidence type="ECO:0000259" key="5">
    <source>
        <dbReference type="Pfam" id="PF04048"/>
    </source>
</evidence>
<dbReference type="GO" id="GO:0006612">
    <property type="term" value="P:protein targeting to membrane"/>
    <property type="evidence" value="ECO:0007669"/>
    <property type="project" value="UniProtKB-UniRule"/>
</dbReference>
<dbReference type="GO" id="GO:0090522">
    <property type="term" value="P:vesicle tethering involved in exocytosis"/>
    <property type="evidence" value="ECO:0007669"/>
    <property type="project" value="UniProtKB-UniRule"/>
</dbReference>
<sequence>MSLRRYSGSSPRINDYDSRTVDESLYSLKEVYNTIKYDWPQMLREDANPIEMAVALLDDTSVGLAHRLQEFNMLKESSEQALRSVVNEHYDLFNKSMASYNTLLTTMKTSQEDSLEIKDFLEYSNKEVHDRSAVLGELSSASAKYSEMIEVLDAMAEMNEIPGKIDQLVIDKKIHEVYDVISEGYTTAEKYNLWSLPAMNGIKTYLEEQSNKLFDMIIDELQNEIYLKYNRNPQEGAIAWDNIIHSSNPQLTSFVTLLDSKNLEQFIFNSANLDISEVVDFLTSPVKNFLVNQLPDLHAHNSKNDGVIDYKILLDSTSNPNTESFYYIYMLLLTASKLNRLNQAVEVLLDTNQSELHGLINRTIEAVKSRNGHALSKLSKMQHLDHGSLFDVIVHGSFSDSAVVLLQDLFGSIFIRCLATFQRHKVVTQIVTLLQDGKSPSTPKIVAESTPTFDSPQTGKPDTFHARNLFTIWNTIQKELKSLMLNYIYDDHNYKLHPLADTTGATNRNKISSALGKKELFKFEDVTYNPSNQTSKEILDVLADVFPGYSISDDTKNGSIIETATPYVKHESFNATVEVLVPKNLFNMRIILEFFLIFIDGSQRIFFEFEDERTRGVHTRKSFHFFEDFMKISFLSYLRNTIEFNFGEQVGGAYSMKIEQAMPVNSGLKLDLISLSQDSNFKILGNAVSNIESNLIIYENAYNFKKMFLELCLILNTSLSYRENFSGAVLKTLENFSNEYNKLYQELLSTGEGTNIVRPPSRISKWMKIPVLTEISGKILQRGVQGETAIELEELIESESKVILHDETVTHQEDLLDHEAYAQIVYLLLTTTWILSWLPLVKKESNYSIYDDEQNKTIKVSTVDKLRYNWTFLENGRQAINFTPDGTDIVQYNIYLALNSEKIGDFNNVIHNFESIRDKTLLALRYELRCKAVYFVTMSFKHVDWCPVTEPGDADHFIVNLNQEIFAMDNKLSKTVSNIERESIFLGFSQFLNDLIITRSKGVRKINSNGIKRILLNISTVQQMLRNLSSNPETIDFTKASEYFELFTMNEFNLLRFIKSKRDNYTKEAYHTLARLIYSEKLADGKGSQFNKGKYNDLIKKIDGIFEQKRET</sequence>
<dbReference type="InterPro" id="IPR048630">
    <property type="entry name" value="Sec8_M"/>
</dbReference>
<dbReference type="EMBL" id="FM992693">
    <property type="protein sequence ID" value="CAX41024.1"/>
    <property type="molecule type" value="Genomic_DNA"/>
</dbReference>
<keyword evidence="1 4" id="KW-0813">Transport</keyword>
<comment type="similarity">
    <text evidence="4">Belongs to the SEC8 family.</text>
</comment>
<dbReference type="HOGENOM" id="CLU_004025_2_0_1"/>
<comment type="function">
    <text evidence="4">Component of the exocyst complex involved in the docking of exocytic vesicles with fusion sites on the plasma membrane.</text>
</comment>
<evidence type="ECO:0000256" key="2">
    <source>
        <dbReference type="ARBA" id="ARBA00022483"/>
    </source>
</evidence>
<evidence type="ECO:0000256" key="1">
    <source>
        <dbReference type="ARBA" id="ARBA00022448"/>
    </source>
</evidence>
<keyword evidence="9" id="KW-1185">Reference proteome</keyword>
<reference evidence="8 9" key="1">
    <citation type="journal article" date="2009" name="Genome Res.">
        <title>Comparative genomics of the fungal pathogens Candida dubliniensis and Candida albicans.</title>
        <authorList>
            <person name="Jackson A.P."/>
            <person name="Gamble J.A."/>
            <person name="Yeomans T."/>
            <person name="Moran G.P."/>
            <person name="Saunders D."/>
            <person name="Harris D."/>
            <person name="Aslett M."/>
            <person name="Barrell J.F."/>
            <person name="Butler G."/>
            <person name="Citiulo F."/>
            <person name="Coleman D.C."/>
            <person name="de Groot P.W.J."/>
            <person name="Goodwin T.J."/>
            <person name="Quail M.A."/>
            <person name="McQuillan J."/>
            <person name="Munro C.A."/>
            <person name="Pain A."/>
            <person name="Poulter R.T."/>
            <person name="Rajandream M.A."/>
            <person name="Renauld H."/>
            <person name="Spiering M.J."/>
            <person name="Tivey A."/>
            <person name="Gow N.A.R."/>
            <person name="Barrell B."/>
            <person name="Sullivan D.J."/>
            <person name="Berriman M."/>
        </authorList>
    </citation>
    <scope>NUCLEOTIDE SEQUENCE [LARGE SCALE GENOMIC DNA]</scope>
    <source>
        <strain evidence="9">CD36 / ATCC MYA-646 / CBS 7987 / NCPF 3949 / NRRL Y-17841</strain>
    </source>
</reference>
<proteinExistence type="inferred from homology"/>
<name>B9WIF9_CANDC</name>
<dbReference type="eggNOG" id="KOG3691">
    <property type="taxonomic scope" value="Eukaryota"/>
</dbReference>
<evidence type="ECO:0000256" key="4">
    <source>
        <dbReference type="RuleBase" id="RU367079"/>
    </source>
</evidence>
<dbReference type="GeneID" id="8048750"/>
<dbReference type="InterPro" id="IPR007191">
    <property type="entry name" value="Sec8_exocyst_N"/>
</dbReference>
<dbReference type="VEuPathDB" id="FungiDB:CD36_60730"/>
<dbReference type="OrthoDB" id="272977at2759"/>
<dbReference type="InterPro" id="IPR039682">
    <property type="entry name" value="Sec8/EXOC4"/>
</dbReference>